<dbReference type="SUPFAM" id="SSF56112">
    <property type="entry name" value="Protein kinase-like (PK-like)"/>
    <property type="match status" value="1"/>
</dbReference>
<evidence type="ECO:0000313" key="2">
    <source>
        <dbReference type="EMBL" id="GFG39629.1"/>
    </source>
</evidence>
<dbReference type="Pfam" id="PF02958">
    <property type="entry name" value="EcKL"/>
    <property type="match status" value="1"/>
</dbReference>
<gene>
    <name evidence="2" type="ORF">Cfor_02903</name>
</gene>
<organism evidence="2 3">
    <name type="scientific">Coptotermes formosanus</name>
    <name type="common">Formosan subterranean termite</name>
    <dbReference type="NCBI Taxonomy" id="36987"/>
    <lineage>
        <taxon>Eukaryota</taxon>
        <taxon>Metazoa</taxon>
        <taxon>Ecdysozoa</taxon>
        <taxon>Arthropoda</taxon>
        <taxon>Hexapoda</taxon>
        <taxon>Insecta</taxon>
        <taxon>Pterygota</taxon>
        <taxon>Neoptera</taxon>
        <taxon>Polyneoptera</taxon>
        <taxon>Dictyoptera</taxon>
        <taxon>Blattodea</taxon>
        <taxon>Blattoidea</taxon>
        <taxon>Termitoidae</taxon>
        <taxon>Rhinotermitidae</taxon>
        <taxon>Coptotermes</taxon>
    </lineage>
</organism>
<dbReference type="PANTHER" id="PTHR11012:SF56">
    <property type="entry name" value="CHK KINASE-LIKE DOMAIN-CONTAINING PROTEIN-RELATED"/>
    <property type="match status" value="1"/>
</dbReference>
<dbReference type="PANTHER" id="PTHR11012">
    <property type="entry name" value="PROTEIN KINASE-LIKE DOMAIN-CONTAINING"/>
    <property type="match status" value="1"/>
</dbReference>
<dbReference type="EMBL" id="BLKM01000913">
    <property type="protein sequence ID" value="GFG39629.1"/>
    <property type="molecule type" value="Genomic_DNA"/>
</dbReference>
<reference evidence="3" key="1">
    <citation type="submission" date="2020-01" db="EMBL/GenBank/DDBJ databases">
        <title>Draft genome sequence of the Termite Coptotermes fromosanus.</title>
        <authorList>
            <person name="Itakura S."/>
            <person name="Yosikawa Y."/>
            <person name="Umezawa K."/>
        </authorList>
    </citation>
    <scope>NUCLEOTIDE SEQUENCE [LARGE SCALE GENOMIC DNA]</scope>
</reference>
<dbReference type="OrthoDB" id="8250698at2759"/>
<protein>
    <recommendedName>
        <fullName evidence="1">CHK kinase-like domain-containing protein</fullName>
    </recommendedName>
</protein>
<accession>A0A6L2Q470</accession>
<dbReference type="InterPro" id="IPR004119">
    <property type="entry name" value="EcKL"/>
</dbReference>
<comment type="caution">
    <text evidence="2">The sequence shown here is derived from an EMBL/GenBank/DDBJ whole genome shotgun (WGS) entry which is preliminary data.</text>
</comment>
<dbReference type="Gene3D" id="3.90.1200.10">
    <property type="match status" value="1"/>
</dbReference>
<dbReference type="SMART" id="SM00587">
    <property type="entry name" value="CHK"/>
    <property type="match status" value="1"/>
</dbReference>
<dbReference type="InParanoid" id="A0A6L2Q470"/>
<dbReference type="AlphaFoldDB" id="A0A6L2Q470"/>
<sequence>MMSHLQFLNLNMDAANCFETRYPKTEVSAANGSVSPPWIKKELLELWLRTHYGQVTVTDCEVQPATVKGDNYLSVLHRLTVRTQCGQSHSLIVKCRIEEGKTASMVEDSKVFRKEQEIYTATLPRMSALLNKALPGKLSGGLCTGTSEPLSAKCIYACQSFLVFEDLSAAGFRMLDRFQGLDLEHCVLVMRNLARFHAASVVLHQHDPDSFKEYEVNFFLLLDKYVINVDLGFVNTLVEELETWSEHWRQYITKLQLIKEHGWERIDMVTRRTETGLNVLAHGDLWINNIMFNDQANSMRLVDFQLANHTSPGIDLHLFICSSATLEVQMYHTNTLLQNYNRSCLEFVLLSLYTCLKEDVGRIASSVSCLQEYHTALCDTLTALGYTQTMITLEELHEEFDRTCFYGLWVLIGPAACMLSKPDCGLELDDLLEKGKTPGRSMYSDTYRETVKIMLPVLDRQGAFGDIEPTN</sequence>
<dbReference type="Proteomes" id="UP000502823">
    <property type="component" value="Unassembled WGS sequence"/>
</dbReference>
<feature type="domain" description="CHK kinase-like" evidence="1">
    <location>
        <begin position="162"/>
        <end position="350"/>
    </location>
</feature>
<dbReference type="InterPro" id="IPR015897">
    <property type="entry name" value="CHK_kinase-like"/>
</dbReference>
<evidence type="ECO:0000259" key="1">
    <source>
        <dbReference type="SMART" id="SM00587"/>
    </source>
</evidence>
<dbReference type="InterPro" id="IPR011009">
    <property type="entry name" value="Kinase-like_dom_sf"/>
</dbReference>
<keyword evidence="3" id="KW-1185">Reference proteome</keyword>
<proteinExistence type="predicted"/>
<name>A0A6L2Q470_COPFO</name>
<evidence type="ECO:0000313" key="3">
    <source>
        <dbReference type="Proteomes" id="UP000502823"/>
    </source>
</evidence>